<dbReference type="InterPro" id="IPR020904">
    <property type="entry name" value="Sc_DH/Rdtase_CS"/>
</dbReference>
<dbReference type="Gene3D" id="3.40.50.720">
    <property type="entry name" value="NAD(P)-binding Rossmann-like Domain"/>
    <property type="match status" value="1"/>
</dbReference>
<evidence type="ECO:0000313" key="6">
    <source>
        <dbReference type="Proteomes" id="UP000636661"/>
    </source>
</evidence>
<evidence type="ECO:0000313" key="5">
    <source>
        <dbReference type="EMBL" id="GGU63712.1"/>
    </source>
</evidence>
<dbReference type="PRINTS" id="PR00080">
    <property type="entry name" value="SDRFAMILY"/>
</dbReference>
<dbReference type="Pfam" id="PF00106">
    <property type="entry name" value="adh_short"/>
    <property type="match status" value="1"/>
</dbReference>
<organism evidence="5 6">
    <name type="scientific">Streptomyces lavendofoliae</name>
    <dbReference type="NCBI Taxonomy" id="67314"/>
    <lineage>
        <taxon>Bacteria</taxon>
        <taxon>Bacillati</taxon>
        <taxon>Actinomycetota</taxon>
        <taxon>Actinomycetes</taxon>
        <taxon>Kitasatosporales</taxon>
        <taxon>Streptomycetaceae</taxon>
        <taxon>Streptomyces</taxon>
    </lineage>
</organism>
<evidence type="ECO:0000256" key="1">
    <source>
        <dbReference type="ARBA" id="ARBA00006484"/>
    </source>
</evidence>
<evidence type="ECO:0000256" key="3">
    <source>
        <dbReference type="RuleBase" id="RU000363"/>
    </source>
</evidence>
<sequence>MTVGAPAPTMGAGRAGTGATGARAVESVREAAMGRRWLVTGCSSGLGRALAEAAAREGHEVAVTARDTATLDDLATAWPGRIVPLPLELRDAVQCEEAVRTAADRLGGIDVLVNNAGAGLFGAVEEVSDAELRDQLETLVVGPWRLVRLVLPLMRAQGRGHIVNVSSLAGRMAFPGLGAYVAGKYALEGMSQALAAEVAGQGVRVTVVEPGGFATRYGTSLAESGRRLPEYAAVTAETLDAVRGMAGDPATGRPQDYAARILGIVAADAPTPLRIPVGDDAYTYLETAEQAAREELAAARALVGGLSPLPSATP</sequence>
<dbReference type="PANTHER" id="PTHR43976:SF16">
    <property type="entry name" value="SHORT-CHAIN DEHYDROGENASE_REDUCTASE FAMILY PROTEIN"/>
    <property type="match status" value="1"/>
</dbReference>
<comment type="caution">
    <text evidence="5">The sequence shown here is derived from an EMBL/GenBank/DDBJ whole genome shotgun (WGS) entry which is preliminary data.</text>
</comment>
<keyword evidence="2" id="KW-0560">Oxidoreductase</keyword>
<dbReference type="InterPro" id="IPR002347">
    <property type="entry name" value="SDR_fam"/>
</dbReference>
<proteinExistence type="inferred from homology"/>
<dbReference type="CDD" id="cd05374">
    <property type="entry name" value="17beta-HSD-like_SDR_c"/>
    <property type="match status" value="1"/>
</dbReference>
<dbReference type="PROSITE" id="PS00061">
    <property type="entry name" value="ADH_SHORT"/>
    <property type="match status" value="1"/>
</dbReference>
<dbReference type="GO" id="GO:0016491">
    <property type="term" value="F:oxidoreductase activity"/>
    <property type="evidence" value="ECO:0007669"/>
    <property type="project" value="UniProtKB-KW"/>
</dbReference>
<dbReference type="InterPro" id="IPR036291">
    <property type="entry name" value="NAD(P)-bd_dom_sf"/>
</dbReference>
<reference evidence="5" key="1">
    <citation type="journal article" date="2014" name="Int. J. Syst. Evol. Microbiol.">
        <title>Complete genome sequence of Corynebacterium casei LMG S-19264T (=DSM 44701T), isolated from a smear-ripened cheese.</title>
        <authorList>
            <consortium name="US DOE Joint Genome Institute (JGI-PGF)"/>
            <person name="Walter F."/>
            <person name="Albersmeier A."/>
            <person name="Kalinowski J."/>
            <person name="Ruckert C."/>
        </authorList>
    </citation>
    <scope>NUCLEOTIDE SEQUENCE</scope>
    <source>
        <strain evidence="5">JCM 4391</strain>
    </source>
</reference>
<feature type="region of interest" description="Disordered" evidence="4">
    <location>
        <begin position="1"/>
        <end position="21"/>
    </location>
</feature>
<protein>
    <submittedName>
        <fullName evidence="5">Short-chain dehydrogenase/reductase</fullName>
    </submittedName>
</protein>
<dbReference type="SUPFAM" id="SSF51735">
    <property type="entry name" value="NAD(P)-binding Rossmann-fold domains"/>
    <property type="match status" value="1"/>
</dbReference>
<accession>A0A918I3K3</accession>
<feature type="compositionally biased region" description="Low complexity" evidence="4">
    <location>
        <begin position="1"/>
        <end position="12"/>
    </location>
</feature>
<evidence type="ECO:0000256" key="2">
    <source>
        <dbReference type="ARBA" id="ARBA00023002"/>
    </source>
</evidence>
<keyword evidence="6" id="KW-1185">Reference proteome</keyword>
<name>A0A918I3K3_9ACTN</name>
<dbReference type="PRINTS" id="PR00081">
    <property type="entry name" value="GDHRDH"/>
</dbReference>
<comment type="similarity">
    <text evidence="1 3">Belongs to the short-chain dehydrogenases/reductases (SDR) family.</text>
</comment>
<evidence type="ECO:0000256" key="4">
    <source>
        <dbReference type="SAM" id="MobiDB-lite"/>
    </source>
</evidence>
<dbReference type="Proteomes" id="UP000636661">
    <property type="component" value="Unassembled WGS sequence"/>
</dbReference>
<dbReference type="InterPro" id="IPR051911">
    <property type="entry name" value="SDR_oxidoreductase"/>
</dbReference>
<reference evidence="5" key="2">
    <citation type="submission" date="2020-09" db="EMBL/GenBank/DDBJ databases">
        <authorList>
            <person name="Sun Q."/>
            <person name="Ohkuma M."/>
        </authorList>
    </citation>
    <scope>NUCLEOTIDE SEQUENCE</scope>
    <source>
        <strain evidence="5">JCM 4391</strain>
    </source>
</reference>
<dbReference type="AlphaFoldDB" id="A0A918I3K3"/>
<gene>
    <name evidence="5" type="ORF">GCM10010274_60620</name>
</gene>
<dbReference type="PANTHER" id="PTHR43976">
    <property type="entry name" value="SHORT CHAIN DEHYDROGENASE"/>
    <property type="match status" value="1"/>
</dbReference>
<dbReference type="EMBL" id="BMTP01000021">
    <property type="protein sequence ID" value="GGU63712.1"/>
    <property type="molecule type" value="Genomic_DNA"/>
</dbReference>